<dbReference type="RefSeq" id="XP_037187872.1">
    <property type="nucleotide sequence ID" value="XM_037342214.1"/>
</dbReference>
<gene>
    <name evidence="1" type="ORF">Bfra_011888</name>
</gene>
<dbReference type="AlphaFoldDB" id="A0A8H6EEA1"/>
<evidence type="ECO:0000313" key="2">
    <source>
        <dbReference type="Proteomes" id="UP000531561"/>
    </source>
</evidence>
<accession>A0A8H6EEA1</accession>
<proteinExistence type="predicted"/>
<dbReference type="Proteomes" id="UP000531561">
    <property type="component" value="Unassembled WGS sequence"/>
</dbReference>
<organism evidence="1 2">
    <name type="scientific">Botrytis fragariae</name>
    <dbReference type="NCBI Taxonomy" id="1964551"/>
    <lineage>
        <taxon>Eukaryota</taxon>
        <taxon>Fungi</taxon>
        <taxon>Dikarya</taxon>
        <taxon>Ascomycota</taxon>
        <taxon>Pezizomycotina</taxon>
        <taxon>Leotiomycetes</taxon>
        <taxon>Helotiales</taxon>
        <taxon>Sclerotiniaceae</taxon>
        <taxon>Botrytis</taxon>
    </lineage>
</organism>
<reference evidence="1 2" key="1">
    <citation type="journal article" date="2020" name="Phytopathology">
        <title>A high-quality genome resource of Botrytis fragariae, a new and rapidly spreading fungal pathogen causing strawberry gray mold in the U.S.A.</title>
        <authorList>
            <person name="Wu Y."/>
            <person name="Saski C.A."/>
            <person name="Schnabel G."/>
            <person name="Xiao S."/>
            <person name="Hu M."/>
        </authorList>
    </citation>
    <scope>NUCLEOTIDE SEQUENCE [LARGE SCALE GENOMIC DNA]</scope>
    <source>
        <strain evidence="1 2">BVB16</strain>
    </source>
</reference>
<comment type="caution">
    <text evidence="1">The sequence shown here is derived from an EMBL/GenBank/DDBJ whole genome shotgun (WGS) entry which is preliminary data.</text>
</comment>
<keyword evidence="2" id="KW-1185">Reference proteome</keyword>
<dbReference type="GeneID" id="59265906"/>
<sequence length="72" mass="8938">MKVRTVYSSIRFFQPTLYFLPFLYNRNYFFQKLYRINEFLIKSQDIHQHNIRPVAQLKSNTYIANHHTSWPR</sequence>
<protein>
    <submittedName>
        <fullName evidence="1">Uncharacterized protein</fullName>
    </submittedName>
</protein>
<name>A0A8H6EEA1_9HELO</name>
<evidence type="ECO:0000313" key="1">
    <source>
        <dbReference type="EMBL" id="KAF5868923.1"/>
    </source>
</evidence>
<dbReference type="EMBL" id="JABFCT010000019">
    <property type="protein sequence ID" value="KAF5868923.1"/>
    <property type="molecule type" value="Genomic_DNA"/>
</dbReference>